<keyword evidence="1" id="KW-0808">Transferase</keyword>
<dbReference type="Proteomes" id="UP000509626">
    <property type="component" value="Plasmid unnamed1"/>
</dbReference>
<keyword evidence="2" id="KW-1185">Reference proteome</keyword>
<dbReference type="GO" id="GO:0016020">
    <property type="term" value="C:membrane"/>
    <property type="evidence" value="ECO:0007669"/>
    <property type="project" value="InterPro"/>
</dbReference>
<name>A0A7D5LDW1_9EURY</name>
<reference evidence="1 2" key="1">
    <citation type="submission" date="2020-06" db="EMBL/GenBank/DDBJ databases">
        <title>NJ-3-1, isolated from saline soil.</title>
        <authorList>
            <person name="Cui H.L."/>
            <person name="Shi X."/>
        </authorList>
    </citation>
    <scope>NUCLEOTIDE SEQUENCE [LARGE SCALE GENOMIC DNA]</scope>
    <source>
        <strain evidence="1 2">NJ-3-1</strain>
        <plasmid evidence="1 2">unnamed1</plasmid>
    </source>
</reference>
<dbReference type="OrthoDB" id="337905at2157"/>
<dbReference type="GeneID" id="56039938"/>
<accession>A0A7D5LDW1</accession>
<proteinExistence type="predicted"/>
<sequence>MVSILYTFDRAFMRKTFEAIDRHVDVESAYLALGPGAEGSSETLREIERGPDESIDDAVDRIDPDVVVRNHRLRPGEFDFDGDRRVVHVRHGASVGRGEVDVTLRHLGDVVDVALAPGERWARRYREGFPDDVEVAVVGVPEADELVERDPPRGRRVLYAPTNHNYGGGSYLHTAEHVLDTFADTEYELLFRPHPMDRVEEPGKSVTERCRERIGTLPNVTFDEAETPGESLLAADLLVSDYSGIVTEWLHTDRPLVQLTALDADGREVPEAGYRTDRLDLETVDDLYAHGPPDDVRERRDAFRAELGVPMDGRAGERAAAEVTACTQ</sequence>
<evidence type="ECO:0000313" key="2">
    <source>
        <dbReference type="Proteomes" id="UP000509626"/>
    </source>
</evidence>
<dbReference type="AlphaFoldDB" id="A0A7D5LDW1"/>
<dbReference type="SUPFAM" id="SSF53756">
    <property type="entry name" value="UDP-Glycosyltransferase/glycogen phosphorylase"/>
    <property type="match status" value="1"/>
</dbReference>
<dbReference type="RefSeq" id="WP_179270797.1">
    <property type="nucleotide sequence ID" value="NZ_CP058580.1"/>
</dbReference>
<dbReference type="EMBL" id="CP058580">
    <property type="protein sequence ID" value="QLG64214.1"/>
    <property type="molecule type" value="Genomic_DNA"/>
</dbReference>
<dbReference type="KEGG" id="halu:HUG12_20725"/>
<dbReference type="Gene3D" id="3.40.50.12580">
    <property type="match status" value="1"/>
</dbReference>
<evidence type="ECO:0000313" key="1">
    <source>
        <dbReference type="EMBL" id="QLG64214.1"/>
    </source>
</evidence>
<dbReference type="InterPro" id="IPR007554">
    <property type="entry name" value="Glycerophosphate_synth"/>
</dbReference>
<dbReference type="InterPro" id="IPR043148">
    <property type="entry name" value="TagF_C"/>
</dbReference>
<gene>
    <name evidence="1" type="ORF">HUG12_20725</name>
</gene>
<keyword evidence="1" id="KW-0614">Plasmid</keyword>
<protein>
    <submittedName>
        <fullName evidence="1">CDP-glycerol glycerophosphotransferase family protein</fullName>
    </submittedName>
</protein>
<geneLocation type="plasmid" evidence="1 2">
    <name>unnamed1</name>
</geneLocation>
<dbReference type="GO" id="GO:0047355">
    <property type="term" value="F:CDP-glycerol glycerophosphotransferase activity"/>
    <property type="evidence" value="ECO:0007669"/>
    <property type="project" value="InterPro"/>
</dbReference>
<dbReference type="Pfam" id="PF04464">
    <property type="entry name" value="Glyphos_transf"/>
    <property type="match status" value="1"/>
</dbReference>
<organism evidence="1 2">
    <name type="scientific">Halorarum salinum</name>
    <dbReference type="NCBI Taxonomy" id="2743089"/>
    <lineage>
        <taxon>Archaea</taxon>
        <taxon>Methanobacteriati</taxon>
        <taxon>Methanobacteriota</taxon>
        <taxon>Stenosarchaea group</taxon>
        <taxon>Halobacteria</taxon>
        <taxon>Halobacteriales</taxon>
        <taxon>Haloferacaceae</taxon>
        <taxon>Halorarum</taxon>
    </lineage>
</organism>